<sequence length="137" mass="15638">MAQMLSLPLPIGGDVALIKGRFTSYPRTQPATTKSTEKKTLKEFLSSSSDEAENEADKPSWKYFRQFKRSSSLNFDANRENNLIRSLHFLSRSNSTGSAPNPMKKRVTVENQKQRFQKQSSVSSRRSPLLLQFAFFK</sequence>
<evidence type="ECO:0000313" key="3">
    <source>
        <dbReference type="Proteomes" id="UP001497480"/>
    </source>
</evidence>
<proteinExistence type="predicted"/>
<dbReference type="EMBL" id="CAXHTB010000001">
    <property type="protein sequence ID" value="CAL0300299.1"/>
    <property type="molecule type" value="Genomic_DNA"/>
</dbReference>
<evidence type="ECO:0000313" key="2">
    <source>
        <dbReference type="EMBL" id="CAL0300299.1"/>
    </source>
</evidence>
<keyword evidence="3" id="KW-1185">Reference proteome</keyword>
<protein>
    <submittedName>
        <fullName evidence="2">Uncharacterized protein</fullName>
    </submittedName>
</protein>
<dbReference type="AlphaFoldDB" id="A0AAV1VTU7"/>
<dbReference type="PANTHER" id="PTHR36757:SF1">
    <property type="entry name" value="GENOME ASSEMBLY, CHROMOSOME: A04"/>
    <property type="match status" value="1"/>
</dbReference>
<comment type="caution">
    <text evidence="2">The sequence shown here is derived from an EMBL/GenBank/DDBJ whole genome shotgun (WGS) entry which is preliminary data.</text>
</comment>
<accession>A0AAV1VTU7</accession>
<dbReference type="Proteomes" id="UP001497480">
    <property type="component" value="Unassembled WGS sequence"/>
</dbReference>
<evidence type="ECO:0000256" key="1">
    <source>
        <dbReference type="SAM" id="MobiDB-lite"/>
    </source>
</evidence>
<reference evidence="2 3" key="1">
    <citation type="submission" date="2024-03" db="EMBL/GenBank/DDBJ databases">
        <authorList>
            <person name="Martinez-Hernandez J."/>
        </authorList>
    </citation>
    <scope>NUCLEOTIDE SEQUENCE [LARGE SCALE GENOMIC DNA]</scope>
</reference>
<name>A0AAV1VTU7_LUPLU</name>
<organism evidence="2 3">
    <name type="scientific">Lupinus luteus</name>
    <name type="common">European yellow lupine</name>
    <dbReference type="NCBI Taxonomy" id="3873"/>
    <lineage>
        <taxon>Eukaryota</taxon>
        <taxon>Viridiplantae</taxon>
        <taxon>Streptophyta</taxon>
        <taxon>Embryophyta</taxon>
        <taxon>Tracheophyta</taxon>
        <taxon>Spermatophyta</taxon>
        <taxon>Magnoliopsida</taxon>
        <taxon>eudicotyledons</taxon>
        <taxon>Gunneridae</taxon>
        <taxon>Pentapetalae</taxon>
        <taxon>rosids</taxon>
        <taxon>fabids</taxon>
        <taxon>Fabales</taxon>
        <taxon>Fabaceae</taxon>
        <taxon>Papilionoideae</taxon>
        <taxon>50 kb inversion clade</taxon>
        <taxon>genistoids sensu lato</taxon>
        <taxon>core genistoids</taxon>
        <taxon>Genisteae</taxon>
        <taxon>Lupinus</taxon>
    </lineage>
</organism>
<gene>
    <name evidence="2" type="ORF">LLUT_LOCUS1359</name>
</gene>
<dbReference type="PANTHER" id="PTHR36757">
    <property type="entry name" value="BNAANNG22500D PROTEIN"/>
    <property type="match status" value="1"/>
</dbReference>
<feature type="region of interest" description="Disordered" evidence="1">
    <location>
        <begin position="26"/>
        <end position="58"/>
    </location>
</feature>